<reference evidence="3 5" key="1">
    <citation type="submission" date="2018-07" db="EMBL/GenBank/DDBJ databases">
        <title>Brachybacterium saurashtrense DSM 23186 genome sequence.</title>
        <authorList>
            <person name="Guo L."/>
        </authorList>
    </citation>
    <scope>NUCLEOTIDE SEQUENCE [LARGE SCALE GENOMIC DNA]</scope>
    <source>
        <strain evidence="3 5">DSM 23186</strain>
    </source>
</reference>
<evidence type="ECO:0000313" key="6">
    <source>
        <dbReference type="Proteomes" id="UP000282185"/>
    </source>
</evidence>
<dbReference type="Gene3D" id="3.90.550.10">
    <property type="entry name" value="Spore Coat Polysaccharide Biosynthesis Protein SpsA, Chain A"/>
    <property type="match status" value="1"/>
</dbReference>
<gene>
    <name evidence="3" type="ORF">DWV08_15395</name>
    <name evidence="4" type="ORF">DXU92_10015</name>
</gene>
<sequence length="285" mass="30910">MTAPTADPALSVVIPAFNAAGTIGRQLRSLAAQQDPPRFEVIVADNRSVDGTAEAAHAAGTGLDLRVVPARRAQGANCARNEGIRAARAALILCLDADDEVDPGALRAVVDAFAADPGLGLAAGVPMDADPATFELPVAQDFLPYGISAFLALRREVFDAVDGFDEDFVGGQEEVDFCWRAQLAGHRLGVVPAARFHYVPRADARSAFRQFRRYGATYIQLYVKHRRQGIRGSSLRRERHDLRRVAGTVVRLVRGDGDRVASARGLGWIVGRWQGNLRHRVWGPR</sequence>
<dbReference type="Pfam" id="PF13632">
    <property type="entry name" value="Glyco_trans_2_3"/>
    <property type="match status" value="1"/>
</dbReference>
<dbReference type="InterPro" id="IPR029044">
    <property type="entry name" value="Nucleotide-diphossugar_trans"/>
</dbReference>
<evidence type="ECO:0000313" key="4">
    <source>
        <dbReference type="EMBL" id="RRR22576.1"/>
    </source>
</evidence>
<organism evidence="4 6">
    <name type="scientific">Brachybacterium saurashtrense</name>
    <dbReference type="NCBI Taxonomy" id="556288"/>
    <lineage>
        <taxon>Bacteria</taxon>
        <taxon>Bacillati</taxon>
        <taxon>Actinomycetota</taxon>
        <taxon>Actinomycetes</taxon>
        <taxon>Micrococcales</taxon>
        <taxon>Dermabacteraceae</taxon>
        <taxon>Brachybacterium</taxon>
    </lineage>
</organism>
<dbReference type="EMBL" id="QSWH01000004">
    <property type="protein sequence ID" value="RRR22576.1"/>
    <property type="molecule type" value="Genomic_DNA"/>
</dbReference>
<feature type="domain" description="Glycosyltransferase 2-like" evidence="2">
    <location>
        <begin position="150"/>
        <end position="228"/>
    </location>
</feature>
<dbReference type="InterPro" id="IPR001173">
    <property type="entry name" value="Glyco_trans_2-like"/>
</dbReference>
<accession>A0A345YSF9</accession>
<dbReference type="EMBL" id="CP031356">
    <property type="protein sequence ID" value="AXK46861.1"/>
    <property type="molecule type" value="Genomic_DNA"/>
</dbReference>
<keyword evidence="5" id="KW-1185">Reference proteome</keyword>
<evidence type="ECO:0000313" key="3">
    <source>
        <dbReference type="EMBL" id="AXK46861.1"/>
    </source>
</evidence>
<dbReference type="SUPFAM" id="SSF53448">
    <property type="entry name" value="Nucleotide-diphospho-sugar transferases"/>
    <property type="match status" value="1"/>
</dbReference>
<name>A0A345YSF9_9MICO</name>
<dbReference type="AlphaFoldDB" id="A0A345YSF9"/>
<dbReference type="InterPro" id="IPR050834">
    <property type="entry name" value="Glycosyltransf_2"/>
</dbReference>
<protein>
    <submittedName>
        <fullName evidence="4">Glycosyltransferase</fullName>
    </submittedName>
</protein>
<dbReference type="Proteomes" id="UP000254236">
    <property type="component" value="Chromosome"/>
</dbReference>
<dbReference type="Pfam" id="PF00535">
    <property type="entry name" value="Glycos_transf_2"/>
    <property type="match status" value="1"/>
</dbReference>
<feature type="domain" description="Glycosyltransferase 2-like" evidence="1">
    <location>
        <begin position="11"/>
        <end position="130"/>
    </location>
</feature>
<dbReference type="RefSeq" id="WP_115414608.1">
    <property type="nucleotide sequence ID" value="NZ_CP031356.1"/>
</dbReference>
<reference evidence="4 6" key="2">
    <citation type="submission" date="2018-08" db="EMBL/GenBank/DDBJ databases">
        <title>Brachybacterium saurashtrense DSM 23186.</title>
        <authorList>
            <person name="Li Y."/>
        </authorList>
    </citation>
    <scope>NUCLEOTIDE SEQUENCE [LARGE SCALE GENOMIC DNA]</scope>
    <source>
        <strain evidence="4 6">DSM 23186</strain>
    </source>
</reference>
<dbReference type="KEGG" id="bsau:DWV08_15395"/>
<dbReference type="PANTHER" id="PTHR43685:SF2">
    <property type="entry name" value="GLYCOSYLTRANSFERASE 2-LIKE DOMAIN-CONTAINING PROTEIN"/>
    <property type="match status" value="1"/>
</dbReference>
<evidence type="ECO:0000259" key="1">
    <source>
        <dbReference type="Pfam" id="PF00535"/>
    </source>
</evidence>
<proteinExistence type="predicted"/>
<dbReference type="Proteomes" id="UP000282185">
    <property type="component" value="Unassembled WGS sequence"/>
</dbReference>
<dbReference type="PANTHER" id="PTHR43685">
    <property type="entry name" value="GLYCOSYLTRANSFERASE"/>
    <property type="match status" value="1"/>
</dbReference>
<evidence type="ECO:0000259" key="2">
    <source>
        <dbReference type="Pfam" id="PF13632"/>
    </source>
</evidence>
<dbReference type="OrthoDB" id="5243838at2"/>
<evidence type="ECO:0000313" key="5">
    <source>
        <dbReference type="Proteomes" id="UP000254236"/>
    </source>
</evidence>